<dbReference type="PANTHER" id="PTHR32194:SF0">
    <property type="entry name" value="ATP-DEPENDENT PROTEASE SUBUNIT HSLV"/>
    <property type="match status" value="1"/>
</dbReference>
<evidence type="ECO:0000256" key="2">
    <source>
        <dbReference type="ARBA" id="ARBA00022670"/>
    </source>
</evidence>
<protein>
    <recommendedName>
        <fullName evidence="5">Proteasome subunit beta</fullName>
    </recommendedName>
</protein>
<dbReference type="GO" id="GO:0005634">
    <property type="term" value="C:nucleus"/>
    <property type="evidence" value="ECO:0007669"/>
    <property type="project" value="UniProtKB-SubCell"/>
</dbReference>
<keyword evidence="2" id="KW-0645">Protease</keyword>
<keyword evidence="1 5" id="KW-0963">Cytoplasm</keyword>
<dbReference type="InterPro" id="IPR016050">
    <property type="entry name" value="Proteasome_bsu_CS"/>
</dbReference>
<accession>A0AAD9PIX0</accession>
<dbReference type="InterPro" id="IPR029055">
    <property type="entry name" value="Ntn_hydrolases_N"/>
</dbReference>
<gene>
    <name evidence="6" type="ORF">BdWA1_003220</name>
</gene>
<keyword evidence="5" id="KW-0539">Nucleus</keyword>
<keyword evidence="4 5" id="KW-0647">Proteasome</keyword>
<evidence type="ECO:0000256" key="3">
    <source>
        <dbReference type="ARBA" id="ARBA00022801"/>
    </source>
</evidence>
<dbReference type="KEGG" id="bdw:94337517"/>
<dbReference type="RefSeq" id="XP_067802387.1">
    <property type="nucleotide sequence ID" value="XM_067948236.1"/>
</dbReference>
<dbReference type="Pfam" id="PF00227">
    <property type="entry name" value="Proteasome"/>
    <property type="match status" value="2"/>
</dbReference>
<dbReference type="GO" id="GO:0008233">
    <property type="term" value="F:peptidase activity"/>
    <property type="evidence" value="ECO:0007669"/>
    <property type="project" value="UniProtKB-KW"/>
</dbReference>
<dbReference type="SUPFAM" id="SSF56235">
    <property type="entry name" value="N-terminal nucleophile aminohydrolases (Ntn hydrolases)"/>
    <property type="match status" value="1"/>
</dbReference>
<comment type="similarity">
    <text evidence="5">Belongs to the peptidase T1B family.</text>
</comment>
<comment type="subunit">
    <text evidence="5">Component of the proteasome complex.</text>
</comment>
<name>A0AAD9PIX0_9APIC</name>
<sequence>MLELMLENTRISDLGHMHESNCYSDVLTDATHYGEVRMGTTIIAMKYGDGVILAADSRTSSGPVVVNRVARKITRILPNVFMLRSGSAADTQNISAIIRYHAQALRQQLRTPVKDNSVESEDMQVDENEASPSGQVWSGNYDCSVRGPPIRSLAKVTHNIVHEYRDHLTCGIILGGFDFENGPEIYNVAIGGTLVPIKDFIAGGSGSGYITAFLKDRYRENMSLSDCLGLLKRAIEYAIECDNSSGGLMRAVCVSDGIVKEYCFTF</sequence>
<keyword evidence="7" id="KW-1185">Reference proteome</keyword>
<reference evidence="6" key="1">
    <citation type="journal article" date="2023" name="Nat. Microbiol.">
        <title>Babesia duncani multi-omics identifies virulence factors and drug targets.</title>
        <authorList>
            <person name="Singh P."/>
            <person name="Lonardi S."/>
            <person name="Liang Q."/>
            <person name="Vydyam P."/>
            <person name="Khabirova E."/>
            <person name="Fang T."/>
            <person name="Gihaz S."/>
            <person name="Thekkiniath J."/>
            <person name="Munshi M."/>
            <person name="Abel S."/>
            <person name="Ciampossin L."/>
            <person name="Batugedara G."/>
            <person name="Gupta M."/>
            <person name="Lu X.M."/>
            <person name="Lenz T."/>
            <person name="Chakravarty S."/>
            <person name="Cornillot E."/>
            <person name="Hu Y."/>
            <person name="Ma W."/>
            <person name="Gonzalez L.M."/>
            <person name="Sanchez S."/>
            <person name="Estrada K."/>
            <person name="Sanchez-Flores A."/>
            <person name="Montero E."/>
            <person name="Harb O.S."/>
            <person name="Le Roch K.G."/>
            <person name="Mamoun C.B."/>
        </authorList>
    </citation>
    <scope>NUCLEOTIDE SEQUENCE</scope>
    <source>
        <strain evidence="6">WA1</strain>
    </source>
</reference>
<dbReference type="Gene3D" id="3.60.20.10">
    <property type="entry name" value="Glutamine Phosphoribosylpyrophosphate, subunit 1, domain 1"/>
    <property type="match status" value="1"/>
</dbReference>
<dbReference type="EMBL" id="JALLKP010000004">
    <property type="protein sequence ID" value="KAK2195544.1"/>
    <property type="molecule type" value="Genomic_DNA"/>
</dbReference>
<dbReference type="AlphaFoldDB" id="A0AAD9PIX0"/>
<comment type="function">
    <text evidence="5">Component of the proteasome, a multicatalytic proteinase complex which is characterized by its ability to cleave peptides with Arg, Phe, Tyr, Leu, and Glu adjacent to the leaving group at neutral or slightly basic pH. The proteasome has an ATP-dependent proteolytic activity.</text>
</comment>
<evidence type="ECO:0000256" key="1">
    <source>
        <dbReference type="ARBA" id="ARBA00022490"/>
    </source>
</evidence>
<proteinExistence type="inferred from homology"/>
<keyword evidence="3" id="KW-0378">Hydrolase</keyword>
<evidence type="ECO:0000256" key="4">
    <source>
        <dbReference type="ARBA" id="ARBA00022942"/>
    </source>
</evidence>
<dbReference type="PANTHER" id="PTHR32194">
    <property type="entry name" value="METALLOPROTEASE TLDD"/>
    <property type="match status" value="1"/>
</dbReference>
<evidence type="ECO:0000313" key="6">
    <source>
        <dbReference type="EMBL" id="KAK2195544.1"/>
    </source>
</evidence>
<evidence type="ECO:0000256" key="5">
    <source>
        <dbReference type="RuleBase" id="RU004203"/>
    </source>
</evidence>
<organism evidence="6 7">
    <name type="scientific">Babesia duncani</name>
    <dbReference type="NCBI Taxonomy" id="323732"/>
    <lineage>
        <taxon>Eukaryota</taxon>
        <taxon>Sar</taxon>
        <taxon>Alveolata</taxon>
        <taxon>Apicomplexa</taxon>
        <taxon>Aconoidasida</taxon>
        <taxon>Piroplasmida</taxon>
        <taxon>Babesiidae</taxon>
        <taxon>Babesia</taxon>
    </lineage>
</organism>
<comment type="subcellular location">
    <subcellularLocation>
        <location evidence="5">Cytoplasm</location>
    </subcellularLocation>
    <subcellularLocation>
        <location evidence="5">Nucleus</location>
    </subcellularLocation>
</comment>
<dbReference type="InterPro" id="IPR023333">
    <property type="entry name" value="Proteasome_suB-type"/>
</dbReference>
<dbReference type="Proteomes" id="UP001214638">
    <property type="component" value="Unassembled WGS sequence"/>
</dbReference>
<dbReference type="GO" id="GO:0005737">
    <property type="term" value="C:cytoplasm"/>
    <property type="evidence" value="ECO:0007669"/>
    <property type="project" value="UniProtKB-SubCell"/>
</dbReference>
<evidence type="ECO:0000313" key="7">
    <source>
        <dbReference type="Proteomes" id="UP001214638"/>
    </source>
</evidence>
<dbReference type="GO" id="GO:0005839">
    <property type="term" value="C:proteasome core complex"/>
    <property type="evidence" value="ECO:0007669"/>
    <property type="project" value="InterPro"/>
</dbReference>
<dbReference type="PROSITE" id="PS00854">
    <property type="entry name" value="PROTEASOME_BETA_1"/>
    <property type="match status" value="1"/>
</dbReference>
<dbReference type="GO" id="GO:0051603">
    <property type="term" value="P:proteolysis involved in protein catabolic process"/>
    <property type="evidence" value="ECO:0007669"/>
    <property type="project" value="InterPro"/>
</dbReference>
<dbReference type="PROSITE" id="PS51476">
    <property type="entry name" value="PROTEASOME_BETA_2"/>
    <property type="match status" value="1"/>
</dbReference>
<comment type="caution">
    <text evidence="6">The sequence shown here is derived from an EMBL/GenBank/DDBJ whole genome shotgun (WGS) entry which is preliminary data.</text>
</comment>
<dbReference type="InterPro" id="IPR001353">
    <property type="entry name" value="Proteasome_sua/b"/>
</dbReference>
<dbReference type="GeneID" id="94337517"/>